<dbReference type="SUPFAM" id="SSF51101">
    <property type="entry name" value="Mannose-binding lectins"/>
    <property type="match status" value="1"/>
</dbReference>
<evidence type="ECO:0000313" key="3">
    <source>
        <dbReference type="Proteomes" id="UP000481807"/>
    </source>
</evidence>
<dbReference type="AlphaFoldDB" id="A0AB36BJ35"/>
<dbReference type="Gene3D" id="2.100.10.30">
    <property type="entry name" value="Jacalin-like lectin domain"/>
    <property type="match status" value="1"/>
</dbReference>
<organism evidence="2 3">
    <name type="scientific">Staphylococcus warneri</name>
    <dbReference type="NCBI Taxonomy" id="1292"/>
    <lineage>
        <taxon>Bacteria</taxon>
        <taxon>Bacillati</taxon>
        <taxon>Bacillota</taxon>
        <taxon>Bacilli</taxon>
        <taxon>Bacillales</taxon>
        <taxon>Staphylococcaceae</taxon>
        <taxon>Staphylococcus</taxon>
    </lineage>
</organism>
<reference evidence="2 3" key="1">
    <citation type="submission" date="2018-08" db="EMBL/GenBank/DDBJ databases">
        <title>Murine metabolic-syndrome-specific gut microbial biobank.</title>
        <authorList>
            <person name="Liu C."/>
        </authorList>
    </citation>
    <scope>NUCLEOTIDE SEQUENCE [LARGE SCALE GENOMIC DNA]</scope>
    <source>
        <strain evidence="2 3">1XD21-27</strain>
    </source>
</reference>
<protein>
    <recommendedName>
        <fullName evidence="1">Jacalin-type lectin domain-containing protein</fullName>
    </recommendedName>
</protein>
<dbReference type="PANTHER" id="PTHR46506">
    <property type="entry name" value="OS05G0143600 PROTEIN"/>
    <property type="match status" value="1"/>
</dbReference>
<comment type="caution">
    <text evidence="2">The sequence shown here is derived from an EMBL/GenBank/DDBJ whole genome shotgun (WGS) entry which is preliminary data.</text>
</comment>
<dbReference type="PROSITE" id="PS51752">
    <property type="entry name" value="JACALIN_LECTIN"/>
    <property type="match status" value="1"/>
</dbReference>
<name>A0AB36BJ35_STAWA</name>
<proteinExistence type="predicted"/>
<accession>A0AB36BJ35</accession>
<evidence type="ECO:0000313" key="2">
    <source>
        <dbReference type="EMBL" id="NBH31863.1"/>
    </source>
</evidence>
<dbReference type="SMART" id="SM00915">
    <property type="entry name" value="Jacalin"/>
    <property type="match status" value="1"/>
</dbReference>
<feature type="domain" description="Jacalin-type lectin" evidence="1">
    <location>
        <begin position="1"/>
        <end position="143"/>
    </location>
</feature>
<dbReference type="InterPro" id="IPR036404">
    <property type="entry name" value="Jacalin-like_lectin_dom_sf"/>
</dbReference>
<dbReference type="Pfam" id="PF01419">
    <property type="entry name" value="Jacalin"/>
    <property type="match status" value="1"/>
</dbReference>
<evidence type="ECO:0000259" key="1">
    <source>
        <dbReference type="PROSITE" id="PS51752"/>
    </source>
</evidence>
<dbReference type="Proteomes" id="UP000481807">
    <property type="component" value="Unassembled WGS sequence"/>
</dbReference>
<dbReference type="InterPro" id="IPR001229">
    <property type="entry name" value="Jacalin-like_lectin_dom"/>
</dbReference>
<dbReference type="EMBL" id="QXWP01000064">
    <property type="protein sequence ID" value="NBH31863.1"/>
    <property type="molecule type" value="Genomic_DNA"/>
</dbReference>
<gene>
    <name evidence="2" type="ORF">D3Z30_13095</name>
</gene>
<sequence>MKVGPWGGTGGDEWEFDLGNSRLLGFTICSDSDCIHSIQFLYLDGTGIPRQSDRYGGDGGEPVTVDFVDEAKLIQIEGTFGKTNYDNRVLIKSLSFRSNVKKYGPYGPGGGTAFDLPVEEGKVVGFFGRYGGRLDSFGVILKGGDA</sequence>